<dbReference type="SMART" id="SM00487">
    <property type="entry name" value="DEXDc"/>
    <property type="match status" value="1"/>
</dbReference>
<dbReference type="GO" id="GO:0003676">
    <property type="term" value="F:nucleic acid binding"/>
    <property type="evidence" value="ECO:0007669"/>
    <property type="project" value="InterPro"/>
</dbReference>
<dbReference type="EMBL" id="GBHO01011616">
    <property type="protein sequence ID" value="JAG31988.1"/>
    <property type="molecule type" value="Transcribed_RNA"/>
</dbReference>
<evidence type="ECO:0000256" key="1">
    <source>
        <dbReference type="ARBA" id="ARBA00022741"/>
    </source>
</evidence>
<reference evidence="7" key="3">
    <citation type="journal article" date="2016" name="Gigascience">
        <title>De novo construction of an expanded transcriptome assembly for the western tarnished plant bug, Lygus hesperus.</title>
        <authorList>
            <person name="Tassone E.E."/>
            <person name="Geib S.M."/>
            <person name="Hall B."/>
            <person name="Fabrick J.A."/>
            <person name="Brent C.S."/>
            <person name="Hull J.J."/>
        </authorList>
    </citation>
    <scope>NUCLEOTIDE SEQUENCE</scope>
</reference>
<dbReference type="PROSITE" id="PS00039">
    <property type="entry name" value="DEAD_ATP_HELICASE"/>
    <property type="match status" value="1"/>
</dbReference>
<name>A0A0A9YLL1_LYGHE</name>
<evidence type="ECO:0000313" key="7">
    <source>
        <dbReference type="EMBL" id="JAQ18102.1"/>
    </source>
</evidence>
<sequence>MGIQKYTIPLLDEGHDIIGLAPTGSGKTIAFAVPAMKLLLPNDDHSPSVLVLAPTRELVQQTKQVFDNLSGGVVRVCEAYGGSPRHTQARQLQYGCDVLIACPGRLKDFLDSGVVSIAKASFVVFDEADRLLDMGFQVQLDEILQYVNS</sequence>
<dbReference type="PANTHER" id="PTHR47959">
    <property type="entry name" value="ATP-DEPENDENT RNA HELICASE RHLE-RELATED"/>
    <property type="match status" value="1"/>
</dbReference>
<dbReference type="GO" id="GO:0016787">
    <property type="term" value="F:hydrolase activity"/>
    <property type="evidence" value="ECO:0007669"/>
    <property type="project" value="UniProtKB-KW"/>
</dbReference>
<dbReference type="GO" id="GO:0005829">
    <property type="term" value="C:cytosol"/>
    <property type="evidence" value="ECO:0007669"/>
    <property type="project" value="TreeGrafter"/>
</dbReference>
<dbReference type="Gene3D" id="3.40.50.300">
    <property type="entry name" value="P-loop containing nucleotide triphosphate hydrolases"/>
    <property type="match status" value="1"/>
</dbReference>
<dbReference type="AlphaFoldDB" id="A0A0A9YLL1"/>
<dbReference type="GO" id="GO:0005524">
    <property type="term" value="F:ATP binding"/>
    <property type="evidence" value="ECO:0007669"/>
    <property type="project" value="UniProtKB-KW"/>
</dbReference>
<evidence type="ECO:0000256" key="3">
    <source>
        <dbReference type="ARBA" id="ARBA00022806"/>
    </source>
</evidence>
<keyword evidence="3 6" id="KW-0347">Helicase</keyword>
<evidence type="ECO:0000256" key="2">
    <source>
        <dbReference type="ARBA" id="ARBA00022801"/>
    </source>
</evidence>
<dbReference type="InterPro" id="IPR050079">
    <property type="entry name" value="DEAD_box_RNA_helicase"/>
</dbReference>
<dbReference type="PANTHER" id="PTHR47959:SF1">
    <property type="entry name" value="ATP-DEPENDENT RNA HELICASE DBPA"/>
    <property type="match status" value="1"/>
</dbReference>
<dbReference type="EMBL" id="GDHC01000527">
    <property type="protein sequence ID" value="JAQ18102.1"/>
    <property type="molecule type" value="Transcribed_RNA"/>
</dbReference>
<feature type="domain" description="Helicase ATP-binding" evidence="5">
    <location>
        <begin position="8"/>
        <end position="149"/>
    </location>
</feature>
<organism evidence="6">
    <name type="scientific">Lygus hesperus</name>
    <name type="common">Western plant bug</name>
    <dbReference type="NCBI Taxonomy" id="30085"/>
    <lineage>
        <taxon>Eukaryota</taxon>
        <taxon>Metazoa</taxon>
        <taxon>Ecdysozoa</taxon>
        <taxon>Arthropoda</taxon>
        <taxon>Hexapoda</taxon>
        <taxon>Insecta</taxon>
        <taxon>Pterygota</taxon>
        <taxon>Neoptera</taxon>
        <taxon>Paraneoptera</taxon>
        <taxon>Hemiptera</taxon>
        <taxon>Heteroptera</taxon>
        <taxon>Panheteroptera</taxon>
        <taxon>Cimicomorpha</taxon>
        <taxon>Miridae</taxon>
        <taxon>Mirini</taxon>
        <taxon>Lygus</taxon>
    </lineage>
</organism>
<dbReference type="PROSITE" id="PS51192">
    <property type="entry name" value="HELICASE_ATP_BIND_1"/>
    <property type="match status" value="1"/>
</dbReference>
<dbReference type="InterPro" id="IPR044742">
    <property type="entry name" value="DEAD/DEAH_RhlB"/>
</dbReference>
<dbReference type="CDD" id="cd00268">
    <property type="entry name" value="DEADc"/>
    <property type="match status" value="1"/>
</dbReference>
<dbReference type="GO" id="GO:0003724">
    <property type="term" value="F:RNA helicase activity"/>
    <property type="evidence" value="ECO:0007669"/>
    <property type="project" value="TreeGrafter"/>
</dbReference>
<dbReference type="SUPFAM" id="SSF52540">
    <property type="entry name" value="P-loop containing nucleoside triphosphate hydrolases"/>
    <property type="match status" value="1"/>
</dbReference>
<evidence type="ECO:0000259" key="5">
    <source>
        <dbReference type="PROSITE" id="PS51192"/>
    </source>
</evidence>
<keyword evidence="4" id="KW-0067">ATP-binding</keyword>
<evidence type="ECO:0000313" key="6">
    <source>
        <dbReference type="EMBL" id="JAG31988.1"/>
    </source>
</evidence>
<dbReference type="InterPro" id="IPR000629">
    <property type="entry name" value="RNA-helicase_DEAD-box_CS"/>
</dbReference>
<dbReference type="InterPro" id="IPR011545">
    <property type="entry name" value="DEAD/DEAH_box_helicase_dom"/>
</dbReference>
<accession>A0A0A9YLL1</accession>
<reference evidence="6" key="1">
    <citation type="journal article" date="2014" name="PLoS ONE">
        <title>Transcriptome-Based Identification of ABC Transporters in the Western Tarnished Plant Bug Lygus hesperus.</title>
        <authorList>
            <person name="Hull J.J."/>
            <person name="Chaney K."/>
            <person name="Geib S.M."/>
            <person name="Fabrick J.A."/>
            <person name="Brent C.S."/>
            <person name="Walsh D."/>
            <person name="Lavine L.C."/>
        </authorList>
    </citation>
    <scope>NUCLEOTIDE SEQUENCE</scope>
</reference>
<gene>
    <name evidence="6" type="primary">DBP2_0</name>
    <name evidence="6" type="ORF">CM83_13841</name>
    <name evidence="7" type="ORF">g.13650</name>
</gene>
<protein>
    <submittedName>
        <fullName evidence="6">ATP-dependent RNA helicase DBP2</fullName>
    </submittedName>
</protein>
<dbReference type="InterPro" id="IPR014001">
    <property type="entry name" value="Helicase_ATP-bd"/>
</dbReference>
<dbReference type="InterPro" id="IPR027417">
    <property type="entry name" value="P-loop_NTPase"/>
</dbReference>
<keyword evidence="1" id="KW-0547">Nucleotide-binding</keyword>
<proteinExistence type="predicted"/>
<evidence type="ECO:0000256" key="4">
    <source>
        <dbReference type="ARBA" id="ARBA00022840"/>
    </source>
</evidence>
<dbReference type="Pfam" id="PF00270">
    <property type="entry name" value="DEAD"/>
    <property type="match status" value="1"/>
</dbReference>
<reference evidence="6" key="2">
    <citation type="submission" date="2014-07" db="EMBL/GenBank/DDBJ databases">
        <authorList>
            <person name="Hull J."/>
        </authorList>
    </citation>
    <scope>NUCLEOTIDE SEQUENCE</scope>
</reference>
<keyword evidence="2" id="KW-0378">Hydrolase</keyword>